<dbReference type="CDD" id="cd04301">
    <property type="entry name" value="NAT_SF"/>
    <property type="match status" value="1"/>
</dbReference>
<dbReference type="PROSITE" id="PS51186">
    <property type="entry name" value="GNAT"/>
    <property type="match status" value="1"/>
</dbReference>
<evidence type="ECO:0000313" key="3">
    <source>
        <dbReference type="Proteomes" id="UP000183653"/>
    </source>
</evidence>
<evidence type="ECO:0000259" key="1">
    <source>
        <dbReference type="PROSITE" id="PS51186"/>
    </source>
</evidence>
<dbReference type="GO" id="GO:0016747">
    <property type="term" value="F:acyltransferase activity, transferring groups other than amino-acyl groups"/>
    <property type="evidence" value="ECO:0007669"/>
    <property type="project" value="InterPro"/>
</dbReference>
<dbReference type="OrthoDB" id="5637934at2"/>
<reference evidence="2 3" key="1">
    <citation type="submission" date="2016-10" db="EMBL/GenBank/DDBJ databases">
        <authorList>
            <person name="Varghese N."/>
            <person name="Submissions S."/>
        </authorList>
    </citation>
    <scope>NUCLEOTIDE SEQUENCE [LARGE SCALE GENOMIC DNA]</scope>
    <source>
        <strain evidence="2 3">BS2775</strain>
    </source>
</reference>
<dbReference type="EMBL" id="LT629782">
    <property type="protein sequence ID" value="SDU36369.1"/>
    <property type="molecule type" value="Genomic_DNA"/>
</dbReference>
<accession>A0A1H2HX79</accession>
<organism evidence="2 3">
    <name type="scientific">Pseudomonas orientalis</name>
    <dbReference type="NCBI Taxonomy" id="76758"/>
    <lineage>
        <taxon>Bacteria</taxon>
        <taxon>Pseudomonadati</taxon>
        <taxon>Pseudomonadota</taxon>
        <taxon>Gammaproteobacteria</taxon>
        <taxon>Pseudomonadales</taxon>
        <taxon>Pseudomonadaceae</taxon>
        <taxon>Pseudomonas</taxon>
    </lineage>
</organism>
<proteinExistence type="predicted"/>
<name>A0A1H2HX79_9PSED</name>
<evidence type="ECO:0000313" key="2">
    <source>
        <dbReference type="EMBL" id="SDU36369.1"/>
    </source>
</evidence>
<keyword evidence="3" id="KW-1185">Reference proteome</keyword>
<gene>
    <name evidence="2" type="ORF">SAMN04490197_5319</name>
</gene>
<keyword evidence="2" id="KW-0808">Transferase</keyword>
<dbReference type="RefSeq" id="WP_057723084.1">
    <property type="nucleotide sequence ID" value="NZ_JYLM01000003.1"/>
</dbReference>
<sequence>MHVNAAYDLTARYYLTEDHFFAATCARYCRHGAGINTYFAEDDSTPWNMLFIRVGSGPLCEAMQVILELIRRTVTPVRIVMPEVQVDGLRDALTGLGFEPAEQSTTMVLPLPRFASSISEDAVQISLTRNLNEWAIPLGSAFSIAPETVAHYQARHQRALDADEALYHFTLCVEGQVSCSLTLSLCEGEARLSDVGTLGGFRARGYATRLIQAALLHASGLGARRCFLEGSMMAVPLYRKLGFQRLFDCASFIRGPVPSP</sequence>
<feature type="domain" description="N-acetyltransferase" evidence="1">
    <location>
        <begin position="126"/>
        <end position="260"/>
    </location>
</feature>
<dbReference type="InterPro" id="IPR000182">
    <property type="entry name" value="GNAT_dom"/>
</dbReference>
<dbReference type="Pfam" id="PF00583">
    <property type="entry name" value="Acetyltransf_1"/>
    <property type="match status" value="1"/>
</dbReference>
<dbReference type="Gene3D" id="3.40.630.30">
    <property type="match status" value="1"/>
</dbReference>
<protein>
    <submittedName>
        <fullName evidence="2">Acetyltransferase (GNAT) domain-containing protein</fullName>
    </submittedName>
</protein>
<dbReference type="InterPro" id="IPR016181">
    <property type="entry name" value="Acyl_CoA_acyltransferase"/>
</dbReference>
<dbReference type="SUPFAM" id="SSF55729">
    <property type="entry name" value="Acyl-CoA N-acyltransferases (Nat)"/>
    <property type="match status" value="1"/>
</dbReference>
<dbReference type="AlphaFoldDB" id="A0A1H2HX79"/>
<dbReference type="Proteomes" id="UP000183653">
    <property type="component" value="Chromosome I"/>
</dbReference>